<protein>
    <submittedName>
        <fullName evidence="3">NAD-dependent epimerase/dehydratase family protein</fullName>
    </submittedName>
</protein>
<reference evidence="3 4" key="1">
    <citation type="submission" date="2019-11" db="EMBL/GenBank/DDBJ databases">
        <title>Type strains purchased from KCTC, JCM and DSMZ.</title>
        <authorList>
            <person name="Lu H."/>
        </authorList>
    </citation>
    <scope>NUCLEOTIDE SEQUENCE [LARGE SCALE GENOMIC DNA]</scope>
    <source>
        <strain evidence="3 4">KCTC 42409</strain>
    </source>
</reference>
<dbReference type="EMBL" id="WNLA01000005">
    <property type="protein sequence ID" value="MTW02655.1"/>
    <property type="molecule type" value="Genomic_DNA"/>
</dbReference>
<dbReference type="PANTHER" id="PTHR43245">
    <property type="entry name" value="BIFUNCTIONAL POLYMYXIN RESISTANCE PROTEIN ARNA"/>
    <property type="match status" value="1"/>
</dbReference>
<dbReference type="AlphaFoldDB" id="A0A6L6PYZ3"/>
<proteinExistence type="predicted"/>
<comment type="caution">
    <text evidence="3">The sequence shown here is derived from an EMBL/GenBank/DDBJ whole genome shotgun (WGS) entry which is preliminary data.</text>
</comment>
<evidence type="ECO:0000259" key="2">
    <source>
        <dbReference type="Pfam" id="PF01370"/>
    </source>
</evidence>
<feature type="signal peptide" evidence="1">
    <location>
        <begin position="1"/>
        <end position="19"/>
    </location>
</feature>
<dbReference type="RefSeq" id="WP_155439035.1">
    <property type="nucleotide sequence ID" value="NZ_WNLA01000005.1"/>
</dbReference>
<name>A0A6L6PYZ3_9BURK</name>
<evidence type="ECO:0000313" key="3">
    <source>
        <dbReference type="EMBL" id="MTW02655.1"/>
    </source>
</evidence>
<keyword evidence="4" id="KW-1185">Reference proteome</keyword>
<dbReference type="Proteomes" id="UP000484015">
    <property type="component" value="Unassembled WGS sequence"/>
</dbReference>
<accession>A0A6L6PYZ3</accession>
<feature type="domain" description="NAD-dependent epimerase/dehydratase" evidence="2">
    <location>
        <begin position="25"/>
        <end position="245"/>
    </location>
</feature>
<dbReference type="OrthoDB" id="7181637at2"/>
<dbReference type="Gene3D" id="3.40.50.720">
    <property type="entry name" value="NAD(P)-binding Rossmann-like Domain"/>
    <property type="match status" value="1"/>
</dbReference>
<feature type="chain" id="PRO_5027095191" evidence="1">
    <location>
        <begin position="20"/>
        <end position="340"/>
    </location>
</feature>
<dbReference type="InterPro" id="IPR050177">
    <property type="entry name" value="Lipid_A_modif_metabolic_enz"/>
</dbReference>
<evidence type="ECO:0000313" key="4">
    <source>
        <dbReference type="Proteomes" id="UP000484015"/>
    </source>
</evidence>
<sequence length="340" mass="36203">MAALSPLPLSAALSGSLRAAPWHYVVTGANGWIGRATLAALRAALGDAFSSRVTALGSRPGSIAVDGVTLPIEPLLDWTPPPNQRLLVCHYAFLTMDKVQGMSADEYVARNEAIRHAVLGWIASGAVQGALVPSSGAVYDYLRGLEDPALAAARNPNAVLYGRLKYEDEQAFQAACAAHGVRVVIPRVFNLAGPCINKFDAYALASFITRLLQDDAITINARRPVLRSYYYIGDLLELCLGLLLRAEAPATVCFDTASDETVELDALARRVAAVLGRDTAPQRAPLDPALTPDLYAGNRAAIAKLEQLLGIAPLDLDRQIAATAQYIAQELAIPLPAPTR</sequence>
<dbReference type="SUPFAM" id="SSF51735">
    <property type="entry name" value="NAD(P)-binding Rossmann-fold domains"/>
    <property type="match status" value="1"/>
</dbReference>
<organism evidence="3 4">
    <name type="scientific">Pseudoduganella ginsengisoli</name>
    <dbReference type="NCBI Taxonomy" id="1462440"/>
    <lineage>
        <taxon>Bacteria</taxon>
        <taxon>Pseudomonadati</taxon>
        <taxon>Pseudomonadota</taxon>
        <taxon>Betaproteobacteria</taxon>
        <taxon>Burkholderiales</taxon>
        <taxon>Oxalobacteraceae</taxon>
        <taxon>Telluria group</taxon>
        <taxon>Pseudoduganella</taxon>
    </lineage>
</organism>
<gene>
    <name evidence="3" type="ORF">GM668_11230</name>
</gene>
<dbReference type="InterPro" id="IPR001509">
    <property type="entry name" value="Epimerase_deHydtase"/>
</dbReference>
<evidence type="ECO:0000256" key="1">
    <source>
        <dbReference type="SAM" id="SignalP"/>
    </source>
</evidence>
<dbReference type="Pfam" id="PF01370">
    <property type="entry name" value="Epimerase"/>
    <property type="match status" value="1"/>
</dbReference>
<dbReference type="InterPro" id="IPR036291">
    <property type="entry name" value="NAD(P)-bd_dom_sf"/>
</dbReference>
<keyword evidence="1" id="KW-0732">Signal</keyword>